<dbReference type="PANTHER" id="PTHR10353">
    <property type="entry name" value="GLYCOSYL HYDROLASE"/>
    <property type="match status" value="1"/>
</dbReference>
<dbReference type="PANTHER" id="PTHR10353:SF27">
    <property type="entry name" value="BETA-GLUCOSIDASE 47"/>
    <property type="match status" value="1"/>
</dbReference>
<dbReference type="Proteomes" id="UP000257109">
    <property type="component" value="Unassembled WGS sequence"/>
</dbReference>
<dbReference type="GO" id="GO:0005975">
    <property type="term" value="P:carbohydrate metabolic process"/>
    <property type="evidence" value="ECO:0007669"/>
    <property type="project" value="InterPro"/>
</dbReference>
<evidence type="ECO:0000256" key="3">
    <source>
        <dbReference type="RuleBase" id="RU003690"/>
    </source>
</evidence>
<protein>
    <submittedName>
        <fullName evidence="4">Beta-glucosidase 47</fullName>
    </submittedName>
</protein>
<dbReference type="STRING" id="157652.A0A371E2U3"/>
<evidence type="ECO:0000256" key="1">
    <source>
        <dbReference type="ARBA" id="ARBA00010838"/>
    </source>
</evidence>
<name>A0A371E2U3_MUCPR</name>
<dbReference type="InterPro" id="IPR001360">
    <property type="entry name" value="Glyco_hydro_1"/>
</dbReference>
<evidence type="ECO:0000313" key="4">
    <source>
        <dbReference type="EMBL" id="RDX60333.1"/>
    </source>
</evidence>
<accession>A0A371E2U3</accession>
<dbReference type="AlphaFoldDB" id="A0A371E2U3"/>
<evidence type="ECO:0000313" key="5">
    <source>
        <dbReference type="Proteomes" id="UP000257109"/>
    </source>
</evidence>
<keyword evidence="5" id="KW-1185">Reference proteome</keyword>
<dbReference type="InterPro" id="IPR018120">
    <property type="entry name" value="Glyco_hydro_1_AS"/>
</dbReference>
<feature type="non-terminal residue" evidence="4">
    <location>
        <position position="263"/>
    </location>
</feature>
<dbReference type="OrthoDB" id="65569at2759"/>
<reference evidence="4" key="1">
    <citation type="submission" date="2018-05" db="EMBL/GenBank/DDBJ databases">
        <title>Draft genome of Mucuna pruriens seed.</title>
        <authorList>
            <person name="Nnadi N.E."/>
            <person name="Vos R."/>
            <person name="Hasami M.H."/>
            <person name="Devisetty U.K."/>
            <person name="Aguiy J.C."/>
        </authorList>
    </citation>
    <scope>NUCLEOTIDE SEQUENCE [LARGE SCALE GENOMIC DNA]</scope>
    <source>
        <strain evidence="4">JCA_2017</strain>
    </source>
</reference>
<sequence>MNAVWFEPFSNSSQDKFLDPIILGEYPAEMHEILGQDLPEFSRHDVEKLKTGLDFIGVNHYTSAFVKDCIFSACEPGRGSSRTEGFALTSPQMNGISIGQPTSLDWLYVHPQGMEKMVTYIKHRYNNIPMFVTENGLGTREYSNPATEEIINDVERVEYLRGYLDSLAEAISKQLNRKLHRDHPFWLLQFCMYRKGADVRGYFVWSLLDNFEWTDGLSIRFGLHHVDYATLDRTPRLSAFWYKNFIALHADRAGIRRPRNGQE</sequence>
<dbReference type="EMBL" id="QJKJ01016941">
    <property type="protein sequence ID" value="RDX60333.1"/>
    <property type="molecule type" value="Genomic_DNA"/>
</dbReference>
<dbReference type="SUPFAM" id="SSF51445">
    <property type="entry name" value="(Trans)glycosidases"/>
    <property type="match status" value="1"/>
</dbReference>
<dbReference type="InterPro" id="IPR017853">
    <property type="entry name" value="GH"/>
</dbReference>
<comment type="similarity">
    <text evidence="1 3">Belongs to the glycosyl hydrolase 1 family.</text>
</comment>
<dbReference type="PROSITE" id="PS00572">
    <property type="entry name" value="GLYCOSYL_HYDROL_F1_1"/>
    <property type="match status" value="1"/>
</dbReference>
<dbReference type="PRINTS" id="PR00131">
    <property type="entry name" value="GLHYDRLASE1"/>
</dbReference>
<comment type="caution">
    <text evidence="4">The sequence shown here is derived from an EMBL/GenBank/DDBJ whole genome shotgun (WGS) entry which is preliminary data.</text>
</comment>
<dbReference type="GO" id="GO:0008422">
    <property type="term" value="F:beta-glucosidase activity"/>
    <property type="evidence" value="ECO:0007669"/>
    <property type="project" value="TreeGrafter"/>
</dbReference>
<proteinExistence type="inferred from homology"/>
<feature type="active site" description="Nucleophile" evidence="2">
    <location>
        <position position="134"/>
    </location>
</feature>
<evidence type="ECO:0000256" key="2">
    <source>
        <dbReference type="PROSITE-ProRule" id="PRU10055"/>
    </source>
</evidence>
<organism evidence="4 5">
    <name type="scientific">Mucuna pruriens</name>
    <name type="common">Velvet bean</name>
    <name type="synonym">Dolichos pruriens</name>
    <dbReference type="NCBI Taxonomy" id="157652"/>
    <lineage>
        <taxon>Eukaryota</taxon>
        <taxon>Viridiplantae</taxon>
        <taxon>Streptophyta</taxon>
        <taxon>Embryophyta</taxon>
        <taxon>Tracheophyta</taxon>
        <taxon>Spermatophyta</taxon>
        <taxon>Magnoliopsida</taxon>
        <taxon>eudicotyledons</taxon>
        <taxon>Gunneridae</taxon>
        <taxon>Pentapetalae</taxon>
        <taxon>rosids</taxon>
        <taxon>fabids</taxon>
        <taxon>Fabales</taxon>
        <taxon>Fabaceae</taxon>
        <taxon>Papilionoideae</taxon>
        <taxon>50 kb inversion clade</taxon>
        <taxon>NPAAA clade</taxon>
        <taxon>indigoferoid/millettioid clade</taxon>
        <taxon>Phaseoleae</taxon>
        <taxon>Mucuna</taxon>
    </lineage>
</organism>
<dbReference type="Gene3D" id="3.20.20.80">
    <property type="entry name" value="Glycosidases"/>
    <property type="match status" value="1"/>
</dbReference>
<gene>
    <name evidence="4" type="primary">BGLU47</name>
    <name evidence="4" type="ORF">CR513_61529</name>
</gene>
<dbReference type="Pfam" id="PF00232">
    <property type="entry name" value="Glyco_hydro_1"/>
    <property type="match status" value="2"/>
</dbReference>